<evidence type="ECO:0000259" key="14">
    <source>
        <dbReference type="PROSITE" id="PS50016"/>
    </source>
</evidence>
<keyword evidence="10 12" id="KW-0539">Nucleus</keyword>
<dbReference type="SUPFAM" id="SSF57903">
    <property type="entry name" value="FYVE/PHD zinc finger"/>
    <property type="match status" value="1"/>
</dbReference>
<dbReference type="GO" id="GO:0044027">
    <property type="term" value="P:negative regulation of gene expression via chromosomal CpG island methylation"/>
    <property type="evidence" value="ECO:0007669"/>
    <property type="project" value="TreeGrafter"/>
</dbReference>
<dbReference type="GeneID" id="89952652"/>
<evidence type="ECO:0000313" key="17">
    <source>
        <dbReference type="EMBL" id="KAK4518744.1"/>
    </source>
</evidence>
<dbReference type="RefSeq" id="XP_064685410.1">
    <property type="nucleotide sequence ID" value="XM_064828208.1"/>
</dbReference>
<dbReference type="EC" id="2.3.2.27" evidence="3"/>
<dbReference type="GO" id="GO:0061630">
    <property type="term" value="F:ubiquitin protein ligase activity"/>
    <property type="evidence" value="ECO:0007669"/>
    <property type="project" value="UniProtKB-EC"/>
</dbReference>
<dbReference type="SUPFAM" id="SSF57850">
    <property type="entry name" value="RING/U-box"/>
    <property type="match status" value="1"/>
</dbReference>
<dbReference type="GO" id="GO:0008270">
    <property type="term" value="F:zinc ion binding"/>
    <property type="evidence" value="ECO:0007669"/>
    <property type="project" value="UniProtKB-KW"/>
</dbReference>
<dbReference type="SMART" id="SM00249">
    <property type="entry name" value="PHD"/>
    <property type="match status" value="1"/>
</dbReference>
<dbReference type="SUPFAM" id="SSF56219">
    <property type="entry name" value="DNase I-like"/>
    <property type="match status" value="1"/>
</dbReference>
<dbReference type="GO" id="GO:0016567">
    <property type="term" value="P:protein ubiquitination"/>
    <property type="evidence" value="ECO:0007669"/>
    <property type="project" value="TreeGrafter"/>
</dbReference>
<dbReference type="Gene3D" id="3.60.10.10">
    <property type="entry name" value="Endonuclease/exonuclease/phosphatase"/>
    <property type="match status" value="1"/>
</dbReference>
<keyword evidence="4" id="KW-0808">Transferase</keyword>
<dbReference type="InterPro" id="IPR015947">
    <property type="entry name" value="PUA-like_sf"/>
</dbReference>
<dbReference type="PANTHER" id="PTHR14140">
    <property type="entry name" value="E3 UBIQUITIN-PROTEIN LIGASE UHRF-RELATED"/>
    <property type="match status" value="1"/>
</dbReference>
<evidence type="ECO:0000313" key="18">
    <source>
        <dbReference type="Proteomes" id="UP001304243"/>
    </source>
</evidence>
<dbReference type="CDD" id="cd17039">
    <property type="entry name" value="Ubl_ubiquitin_like"/>
    <property type="match status" value="1"/>
</dbReference>
<evidence type="ECO:0000256" key="9">
    <source>
        <dbReference type="ARBA" id="ARBA00023125"/>
    </source>
</evidence>
<evidence type="ECO:0000256" key="1">
    <source>
        <dbReference type="ARBA" id="ARBA00000900"/>
    </source>
</evidence>
<reference evidence="17 18" key="1">
    <citation type="submission" date="2022-11" db="EMBL/GenBank/DDBJ databases">
        <title>Mucor velutinosus strain NIH1002 WGS.</title>
        <authorList>
            <person name="Subramanian P."/>
            <person name="Mullikin J.C."/>
            <person name="Segre J.A."/>
            <person name="Zelazny A.M."/>
        </authorList>
    </citation>
    <scope>NUCLEOTIDE SEQUENCE [LARGE SCALE GENOMIC DNA]</scope>
    <source>
        <strain evidence="17 18">NIH1002</strain>
    </source>
</reference>
<dbReference type="PROSITE" id="PS51015">
    <property type="entry name" value="YDG"/>
    <property type="match status" value="1"/>
</dbReference>
<dbReference type="InterPro" id="IPR005135">
    <property type="entry name" value="Endo/exonuclease/phosphatase"/>
</dbReference>
<dbReference type="GO" id="GO:0005634">
    <property type="term" value="C:nucleus"/>
    <property type="evidence" value="ECO:0007669"/>
    <property type="project" value="UniProtKB-SubCell"/>
</dbReference>
<feature type="domain" description="YDG" evidence="16">
    <location>
        <begin position="627"/>
        <end position="792"/>
    </location>
</feature>
<accession>A0AAN7DLF4</accession>
<evidence type="ECO:0000256" key="12">
    <source>
        <dbReference type="PROSITE-ProRule" id="PRU00358"/>
    </source>
</evidence>
<dbReference type="Gene3D" id="2.30.280.10">
    <property type="entry name" value="SRA-YDG"/>
    <property type="match status" value="1"/>
</dbReference>
<evidence type="ECO:0000256" key="4">
    <source>
        <dbReference type="ARBA" id="ARBA00022679"/>
    </source>
</evidence>
<feature type="domain" description="RING-type" evidence="15">
    <location>
        <begin position="879"/>
        <end position="912"/>
    </location>
</feature>
<dbReference type="InterPro" id="IPR019786">
    <property type="entry name" value="Zinc_finger_PHD-type_CS"/>
</dbReference>
<evidence type="ECO:0000256" key="5">
    <source>
        <dbReference type="ARBA" id="ARBA00022723"/>
    </source>
</evidence>
<sequence length="1000" mass="114565">MTKEQAASLYIFLPITIDMSEVQHVGDHPKKPSNIDELRRLKQAKKEAKKKLNSKPQMKQSPPGKVYERPFATVPDQPALIKKSGEICVMTFNILAQSLIKRKLFPDSGDYIKWKARRKMILDEIKLYKPDILTMQELDNFEVYYEAMFNEMGYKVMYYTHPTKRHGCGIAYKESKFNSVKYATVDYNTDTTCPPSYMTGNIAQLLALQWKSDPSIGFVVGNTHLYWRPTSNYERFRQTIIYSNRLLDFKQKLDENTRWEPLLFGDFNTTPDDAAYGLLTTNHLSDFHVQDLNESRIYKATANGKEHLAEEEEEEEEEQDQITTISADQLDTIEMLLAKYHNQGHWKSIYSHFGRVNPDSTNQGLFGEPRFTDYASQFQGTLDYMFIDANSPIKINSLLLMPDEEQYLKPSLPNSQNQKSFSIDVGKDDTVALFRSTIMATLKIPKDTAFSLIALGKIMLDHCQDGTLARLNSTYRVRDKSTVFVHLYTAAKKRKRPCPRIVITAGRKRQKTPTIDNMNAVTLPFDDFVCPTCANDARRKTCPDCGCVKCLLKTGDPLICDQCNNYWHIECAGLSAEPKCHYWYCPDCYNRDHEKIVGKDEQLQSSGSKGITIKEQECAVVHQYHVGKIPGVRVGQTWATRSLMTEWGVHRSPVMRVAGNGRVGAVSIVLTYGVIEDPDDGDEFICSGVGGFPKHRSVFSNAELESQELTRSNLLLALTCNTPVNAVNGGRALDWRKSQPIRVCRSSTLKALHPEFAPAEGFRYDGEYKIVRYWPYKEPTTGNLIWKYLFKRDDTEMPPWSSEGRRMISRRGLRMINPVDEETEELRRFTPSYKAQVAIAKDTQNRRLWNQISELKFWSEFEFLQYVFDEAFACSSHACPKPIKNPITTPCGHICCMRCLTKSKSNQCFTCRNNIPLESIQTNERLIRILKRINPAYNTAEDTYELPSTIAEEQLQEDALQEVRVVIEPLNSDTSMSPETHEQSEIRPLEAVVIIETYME</sequence>
<evidence type="ECO:0000256" key="7">
    <source>
        <dbReference type="ARBA" id="ARBA00022786"/>
    </source>
</evidence>
<evidence type="ECO:0000256" key="2">
    <source>
        <dbReference type="ARBA" id="ARBA00004906"/>
    </source>
</evidence>
<keyword evidence="7" id="KW-0833">Ubl conjugation pathway</keyword>
<dbReference type="AlphaFoldDB" id="A0AAN7DLF4"/>
<keyword evidence="5" id="KW-0479">Metal-binding</keyword>
<dbReference type="Proteomes" id="UP001304243">
    <property type="component" value="Unassembled WGS sequence"/>
</dbReference>
<gene>
    <name evidence="17" type="ORF">ATC70_008966</name>
</gene>
<dbReference type="EMBL" id="JASEJX010000012">
    <property type="protein sequence ID" value="KAK4518744.1"/>
    <property type="molecule type" value="Genomic_DNA"/>
</dbReference>
<dbReference type="GO" id="GO:0003677">
    <property type="term" value="F:DNA binding"/>
    <property type="evidence" value="ECO:0007669"/>
    <property type="project" value="UniProtKB-KW"/>
</dbReference>
<dbReference type="Gene3D" id="2.30.30.1150">
    <property type="match status" value="1"/>
</dbReference>
<dbReference type="InterPro" id="IPR013083">
    <property type="entry name" value="Znf_RING/FYVE/PHD"/>
</dbReference>
<protein>
    <recommendedName>
        <fullName evidence="3">RING-type E3 ubiquitin transferase</fullName>
        <ecNumber evidence="3">2.3.2.27</ecNumber>
    </recommendedName>
</protein>
<dbReference type="SUPFAM" id="SSF88697">
    <property type="entry name" value="PUA domain-like"/>
    <property type="match status" value="1"/>
</dbReference>
<organism evidence="17 18">
    <name type="scientific">Mucor velutinosus</name>
    <dbReference type="NCBI Taxonomy" id="708070"/>
    <lineage>
        <taxon>Eukaryota</taxon>
        <taxon>Fungi</taxon>
        <taxon>Fungi incertae sedis</taxon>
        <taxon>Mucoromycota</taxon>
        <taxon>Mucoromycotina</taxon>
        <taxon>Mucoromycetes</taxon>
        <taxon>Mucorales</taxon>
        <taxon>Mucorineae</taxon>
        <taxon>Mucoraceae</taxon>
        <taxon>Mucor</taxon>
    </lineage>
</organism>
<keyword evidence="18" id="KW-1185">Reference proteome</keyword>
<evidence type="ECO:0000256" key="8">
    <source>
        <dbReference type="ARBA" id="ARBA00022833"/>
    </source>
</evidence>
<comment type="caution">
    <text evidence="17">The sequence shown here is derived from an EMBL/GenBank/DDBJ whole genome shotgun (WGS) entry which is preliminary data.</text>
</comment>
<dbReference type="PROSITE" id="PS50016">
    <property type="entry name" value="ZF_PHD_2"/>
    <property type="match status" value="1"/>
</dbReference>
<dbReference type="InterPro" id="IPR036987">
    <property type="entry name" value="SRA-YDG_sf"/>
</dbReference>
<feature type="domain" description="PHD-type" evidence="14">
    <location>
        <begin position="527"/>
        <end position="591"/>
    </location>
</feature>
<comment type="subcellular location">
    <subcellularLocation>
        <location evidence="12">Nucleus</location>
    </subcellularLocation>
</comment>
<dbReference type="InterPro" id="IPR036691">
    <property type="entry name" value="Endo/exonu/phosph_ase_sf"/>
</dbReference>
<evidence type="ECO:0000256" key="6">
    <source>
        <dbReference type="ARBA" id="ARBA00022771"/>
    </source>
</evidence>
<evidence type="ECO:0000256" key="3">
    <source>
        <dbReference type="ARBA" id="ARBA00012483"/>
    </source>
</evidence>
<dbReference type="InterPro" id="IPR011011">
    <property type="entry name" value="Znf_FYVE_PHD"/>
</dbReference>
<dbReference type="SMART" id="SM00466">
    <property type="entry name" value="SRA"/>
    <property type="match status" value="1"/>
</dbReference>
<proteinExistence type="predicted"/>
<keyword evidence="8" id="KW-0862">Zinc</keyword>
<dbReference type="InterPro" id="IPR019787">
    <property type="entry name" value="Znf_PHD-finger"/>
</dbReference>
<dbReference type="Pfam" id="PF02182">
    <property type="entry name" value="SAD_SRA"/>
    <property type="match status" value="1"/>
</dbReference>
<evidence type="ECO:0000259" key="15">
    <source>
        <dbReference type="PROSITE" id="PS50089"/>
    </source>
</evidence>
<dbReference type="PANTHER" id="PTHR14140:SF45">
    <property type="entry name" value="RING-TYPE E3 UBIQUITIN TRANSFERASE"/>
    <property type="match status" value="1"/>
</dbReference>
<dbReference type="InterPro" id="IPR001965">
    <property type="entry name" value="Znf_PHD"/>
</dbReference>
<comment type="catalytic activity">
    <reaction evidence="1">
        <text>S-ubiquitinyl-[E2 ubiquitin-conjugating enzyme]-L-cysteine + [acceptor protein]-L-lysine = [E2 ubiquitin-conjugating enzyme]-L-cysteine + N(6)-ubiquitinyl-[acceptor protein]-L-lysine.</text>
        <dbReference type="EC" id="2.3.2.27"/>
    </reaction>
</comment>
<evidence type="ECO:0000256" key="13">
    <source>
        <dbReference type="SAM" id="MobiDB-lite"/>
    </source>
</evidence>
<dbReference type="InterPro" id="IPR003105">
    <property type="entry name" value="SRA_YDG"/>
</dbReference>
<dbReference type="PROSITE" id="PS01359">
    <property type="entry name" value="ZF_PHD_1"/>
    <property type="match status" value="1"/>
</dbReference>
<keyword evidence="6 11" id="KW-0863">Zinc-finger</keyword>
<dbReference type="Gene3D" id="3.30.40.10">
    <property type="entry name" value="Zinc/RING finger domain, C3HC4 (zinc finger)"/>
    <property type="match status" value="1"/>
</dbReference>
<comment type="pathway">
    <text evidence="2">Protein modification; protein ubiquitination.</text>
</comment>
<keyword evidence="9" id="KW-0238">DNA-binding</keyword>
<dbReference type="InterPro" id="IPR045134">
    <property type="entry name" value="UHRF1/2-like"/>
</dbReference>
<dbReference type="Pfam" id="PF03372">
    <property type="entry name" value="Exo_endo_phos"/>
    <property type="match status" value="1"/>
</dbReference>
<dbReference type="PROSITE" id="PS50089">
    <property type="entry name" value="ZF_RING_2"/>
    <property type="match status" value="1"/>
</dbReference>
<dbReference type="InterPro" id="IPR001841">
    <property type="entry name" value="Znf_RING"/>
</dbReference>
<name>A0AAN7DLF4_9FUNG</name>
<feature type="region of interest" description="Disordered" evidence="13">
    <location>
        <begin position="45"/>
        <end position="70"/>
    </location>
</feature>
<evidence type="ECO:0000256" key="11">
    <source>
        <dbReference type="PROSITE-ProRule" id="PRU00175"/>
    </source>
</evidence>
<evidence type="ECO:0000259" key="16">
    <source>
        <dbReference type="PROSITE" id="PS51015"/>
    </source>
</evidence>
<evidence type="ECO:0000256" key="10">
    <source>
        <dbReference type="ARBA" id="ARBA00023242"/>
    </source>
</evidence>